<evidence type="ECO:0000259" key="2">
    <source>
        <dbReference type="PROSITE" id="PS51194"/>
    </source>
</evidence>
<dbReference type="InterPro" id="IPR006935">
    <property type="entry name" value="Helicase/UvrB_N"/>
</dbReference>
<dbReference type="Proteomes" id="UP001501035">
    <property type="component" value="Unassembled WGS sequence"/>
</dbReference>
<dbReference type="CDD" id="cd18799">
    <property type="entry name" value="SF2_C_EcoAI-like"/>
    <property type="match status" value="1"/>
</dbReference>
<proteinExistence type="predicted"/>
<feature type="domain" description="Helicase C-terminal" evidence="2">
    <location>
        <begin position="537"/>
        <end position="690"/>
    </location>
</feature>
<dbReference type="RefSeq" id="WP_344716596.1">
    <property type="nucleotide sequence ID" value="NZ_BAAAVS010000023.1"/>
</dbReference>
<dbReference type="Pfam" id="PF04851">
    <property type="entry name" value="ResIII"/>
    <property type="match status" value="1"/>
</dbReference>
<keyword evidence="3" id="KW-0067">ATP-binding</keyword>
<keyword evidence="4" id="KW-1185">Reference proteome</keyword>
<dbReference type="PANTHER" id="PTHR47962:SF7">
    <property type="entry name" value="MITOCHONDRIAL ATP-DEPENDENT HELICASE IRC3-RELATED"/>
    <property type="match status" value="1"/>
</dbReference>
<dbReference type="InterPro" id="IPR027417">
    <property type="entry name" value="P-loop_NTPase"/>
</dbReference>
<dbReference type="PROSITE" id="PS51192">
    <property type="entry name" value="HELICASE_ATP_BIND_1"/>
    <property type="match status" value="1"/>
</dbReference>
<dbReference type="PANTHER" id="PTHR47962">
    <property type="entry name" value="ATP-DEPENDENT HELICASE LHR-RELATED-RELATED"/>
    <property type="match status" value="1"/>
</dbReference>
<reference evidence="4" key="1">
    <citation type="journal article" date="2019" name="Int. J. Syst. Evol. Microbiol.">
        <title>The Global Catalogue of Microorganisms (GCM) 10K type strain sequencing project: providing services to taxonomists for standard genome sequencing and annotation.</title>
        <authorList>
            <consortium name="The Broad Institute Genomics Platform"/>
            <consortium name="The Broad Institute Genome Sequencing Center for Infectious Disease"/>
            <person name="Wu L."/>
            <person name="Ma J."/>
        </authorList>
    </citation>
    <scope>NUCLEOTIDE SEQUENCE [LARGE SCALE GENOMIC DNA]</scope>
    <source>
        <strain evidence="4">JCM 14234</strain>
    </source>
</reference>
<keyword evidence="3" id="KW-0378">Hydrolase</keyword>
<sequence>MHEGIYEALVTENVRRELSAAAGLQNHTKKLDGSDLPHVLARHVAAIVERELRSVADPTKRVDIANNVLRVVGNNGDLVDDPAQLLLRLFRQSAPGVQDRTAIRPATPLAEVALLTNAGNGEPSIGHELPAEIASADSVDLVCAFIRWSGVRLLDPQLKGLAKAERRFRVITTTYLGSTERQTLDRLVNDYGAEVMVQYDALRTRLHAKAWLFRRATGFDTAYIGSSNLSSAALVDGVEWNVRLSRVATPSLLDRFESTFETYWSEDPSFERYDPARDCDRLDDALAEAAGKTTRQTQTLKLAGLEVRPYRYQQAMLDEIWAEREVHDRHRNLVVAATGTGKTVLAALDFRHLSGNARDRPRLLFVAHRKEILEQARRTFREVLSDPGFGELYVAGSRPERWNHVFASVQSLHRYGVTNIPSDHFDLVMIDEFHHAEAKTYRNVIDHLRPRELLGLTATPERADGVSVASFFDGRIATELRLWDALSAELLCPFHYFGISDGVDLTGVTWQRGRYDQSELTDLYTANDSRALLILKAVRDKIVQPQEMKALGFCVSVQHAEFMARRFNVAGIPSVVVHGATPQLERERVRRDLRLGDVAAVFSVDVFNEGVDIPEVDTILMLRPTESATIFLQQLGRGLRRTEHKPVLTVLDFVGHQRDEFRWDQRLRAMTGRRRSQLVDDVADGFTYLPSGCRIVFDEATQGTVVGNLRRQLSARWKDMARELRQVGDVTLEDYLRDTGLDLADVLRQVGPKPRSWTTLRREANLELSPITALEGELAKRVRAFAHVDDVVRLAGFKRILSPTAPSYENLSTVDQVLARMLFFALWPDGSSFPDYSSGLSELRASEAIREEIATVVEMACDASRHQTYPLAGDLSDIPLQVHAHYSREEILAGLGHASFDARPANFREGVKYLQERNVDALFITLEKTVSGFSPTTMYRDYPISRSLLHWESQSTTSLRSATGQRYVNSLSTVLLFARTHKEGDFGVRPYLFLGPARLDETLGERPIAITWRLDYEMPVGFFNEARVAAG</sequence>
<organism evidence="3 4">
    <name type="scientific">Gordonia defluvii</name>
    <dbReference type="NCBI Taxonomy" id="283718"/>
    <lineage>
        <taxon>Bacteria</taxon>
        <taxon>Bacillati</taxon>
        <taxon>Actinomycetota</taxon>
        <taxon>Actinomycetes</taxon>
        <taxon>Mycobacteriales</taxon>
        <taxon>Gordoniaceae</taxon>
        <taxon>Gordonia</taxon>
    </lineage>
</organism>
<dbReference type="Pfam" id="PF11907">
    <property type="entry name" value="DUF3427"/>
    <property type="match status" value="1"/>
</dbReference>
<dbReference type="InterPro" id="IPR021835">
    <property type="entry name" value="DUF3427"/>
</dbReference>
<dbReference type="SMART" id="SM00487">
    <property type="entry name" value="DEXDc"/>
    <property type="match status" value="1"/>
</dbReference>
<evidence type="ECO:0000259" key="1">
    <source>
        <dbReference type="PROSITE" id="PS51192"/>
    </source>
</evidence>
<evidence type="ECO:0000313" key="4">
    <source>
        <dbReference type="Proteomes" id="UP001501035"/>
    </source>
</evidence>
<protein>
    <submittedName>
        <fullName evidence="3">DEAD/DEAH box helicase</fullName>
    </submittedName>
</protein>
<gene>
    <name evidence="3" type="ORF">GCM10010528_16810</name>
</gene>
<dbReference type="SUPFAM" id="SSF52540">
    <property type="entry name" value="P-loop containing nucleoside triphosphate hydrolases"/>
    <property type="match status" value="1"/>
</dbReference>
<keyword evidence="3" id="KW-0547">Nucleotide-binding</keyword>
<dbReference type="Gene3D" id="3.30.870.10">
    <property type="entry name" value="Endonuclease Chain A"/>
    <property type="match status" value="1"/>
</dbReference>
<dbReference type="InterPro" id="IPR052511">
    <property type="entry name" value="ATP-dep_Helicase"/>
</dbReference>
<accession>A0ABP6LDI1</accession>
<dbReference type="InterPro" id="IPR014001">
    <property type="entry name" value="Helicase_ATP-bd"/>
</dbReference>
<dbReference type="GO" id="GO:0004386">
    <property type="term" value="F:helicase activity"/>
    <property type="evidence" value="ECO:0007669"/>
    <property type="project" value="UniProtKB-KW"/>
</dbReference>
<feature type="domain" description="Helicase ATP-binding" evidence="1">
    <location>
        <begin position="323"/>
        <end position="478"/>
    </location>
</feature>
<evidence type="ECO:0000313" key="3">
    <source>
        <dbReference type="EMBL" id="GAA3036767.1"/>
    </source>
</evidence>
<dbReference type="EMBL" id="BAAAVS010000023">
    <property type="protein sequence ID" value="GAA3036767.1"/>
    <property type="molecule type" value="Genomic_DNA"/>
</dbReference>
<dbReference type="Gene3D" id="3.40.50.300">
    <property type="entry name" value="P-loop containing nucleotide triphosphate hydrolases"/>
    <property type="match status" value="2"/>
</dbReference>
<dbReference type="SUPFAM" id="SSF56024">
    <property type="entry name" value="Phospholipase D/nuclease"/>
    <property type="match status" value="1"/>
</dbReference>
<keyword evidence="3" id="KW-0347">Helicase</keyword>
<dbReference type="Pfam" id="PF00271">
    <property type="entry name" value="Helicase_C"/>
    <property type="match status" value="1"/>
</dbReference>
<comment type="caution">
    <text evidence="3">The sequence shown here is derived from an EMBL/GenBank/DDBJ whole genome shotgun (WGS) entry which is preliminary data.</text>
</comment>
<dbReference type="PROSITE" id="PS51194">
    <property type="entry name" value="HELICASE_CTER"/>
    <property type="match status" value="1"/>
</dbReference>
<name>A0ABP6LDI1_9ACTN</name>
<dbReference type="InterPro" id="IPR001650">
    <property type="entry name" value="Helicase_C-like"/>
</dbReference>
<dbReference type="SMART" id="SM00490">
    <property type="entry name" value="HELICc"/>
    <property type="match status" value="1"/>
</dbReference>
<dbReference type="CDD" id="cd18032">
    <property type="entry name" value="DEXHc_RE_I_III_res"/>
    <property type="match status" value="1"/>
</dbReference>